<keyword evidence="4 8" id="KW-1133">Transmembrane helix</keyword>
<evidence type="ECO:0000256" key="1">
    <source>
        <dbReference type="ARBA" id="ARBA00004651"/>
    </source>
</evidence>
<comment type="similarity">
    <text evidence="8">Belongs to the insect chemoreceptor superfamily. Gustatory receptor (GR) family.</text>
</comment>
<comment type="caution">
    <text evidence="8">Lacks conserved residue(s) required for the propagation of feature annotation.</text>
</comment>
<reference evidence="9" key="2">
    <citation type="journal article" date="2007" name="Science">
        <title>Genome sequence of Aedes aegypti, a major arbovirus vector.</title>
        <authorList>
            <person name="Nene V."/>
            <person name="Wortman J.R."/>
            <person name="Lawson D."/>
            <person name="Haas B."/>
            <person name="Kodira C."/>
            <person name="Tu Z.J."/>
            <person name="Loftus B."/>
            <person name="Xi Z."/>
            <person name="Megy K."/>
            <person name="Grabherr M."/>
            <person name="Ren Q."/>
            <person name="Zdobnov E.M."/>
            <person name="Lobo N.F."/>
            <person name="Campbell K.S."/>
            <person name="Brown S.E."/>
            <person name="Bonaldo M.F."/>
            <person name="Zhu J."/>
            <person name="Sinkins S.P."/>
            <person name="Hogenkamp D.G."/>
            <person name="Amedeo P."/>
            <person name="Arensburger P."/>
            <person name="Atkinson P.W."/>
            <person name="Bidwell S."/>
            <person name="Biedler J."/>
            <person name="Birney E."/>
            <person name="Bruggner R.V."/>
            <person name="Costas J."/>
            <person name="Coy M.R."/>
            <person name="Crabtree J."/>
            <person name="Crawford M."/>
            <person name="Debruyn B."/>
            <person name="Decaprio D."/>
            <person name="Eiglmeier K."/>
            <person name="Eisenstadt E."/>
            <person name="El-Dorry H."/>
            <person name="Gelbart W.M."/>
            <person name="Gomes S.L."/>
            <person name="Hammond M."/>
            <person name="Hannick L.I."/>
            <person name="Hogan J.R."/>
            <person name="Holmes M.H."/>
            <person name="Jaffe D."/>
            <person name="Johnston J.S."/>
            <person name="Kennedy R.C."/>
            <person name="Koo H."/>
            <person name="Kravitz S."/>
            <person name="Kriventseva E.V."/>
            <person name="Kulp D."/>
            <person name="Labutti K."/>
            <person name="Lee E."/>
            <person name="Li S."/>
            <person name="Lovin D.D."/>
            <person name="Mao C."/>
            <person name="Mauceli E."/>
            <person name="Menck C.F."/>
            <person name="Miller J.R."/>
            <person name="Montgomery P."/>
            <person name="Mori A."/>
            <person name="Nascimento A.L."/>
            <person name="Naveira H.F."/>
            <person name="Nusbaum C."/>
            <person name="O'leary S."/>
            <person name="Orvis J."/>
            <person name="Pertea M."/>
            <person name="Quesneville H."/>
            <person name="Reidenbach K.R."/>
            <person name="Rogers Y.H."/>
            <person name="Roth C.W."/>
            <person name="Schneider J.R."/>
            <person name="Schatz M."/>
            <person name="Shumway M."/>
            <person name="Stanke M."/>
            <person name="Stinson E.O."/>
            <person name="Tubio J.M."/>
            <person name="Vanzee J.P."/>
            <person name="Verjovski-Almeida S."/>
            <person name="Werner D."/>
            <person name="White O."/>
            <person name="Wyder S."/>
            <person name="Zeng Q."/>
            <person name="Zhao Q."/>
            <person name="Zhao Y."/>
            <person name="Hill C.A."/>
            <person name="Raikhel A.S."/>
            <person name="Soares M.B."/>
            <person name="Knudson D.L."/>
            <person name="Lee N.H."/>
            <person name="Galagan J."/>
            <person name="Salzberg S.L."/>
            <person name="Paulsen I.T."/>
            <person name="Dimopoulos G."/>
            <person name="Collins F.H."/>
            <person name="Birren B."/>
            <person name="Fraser-Liggett C.M."/>
            <person name="Severson D.W."/>
        </authorList>
    </citation>
    <scope>NUCLEOTIDE SEQUENCE [LARGE SCALE GENOMIC DNA]</scope>
    <source>
        <strain evidence="9">Liverpool</strain>
    </source>
</reference>
<dbReference type="GO" id="GO:0043025">
    <property type="term" value="C:neuronal cell body"/>
    <property type="evidence" value="ECO:0007669"/>
    <property type="project" value="TreeGrafter"/>
</dbReference>
<evidence type="ECO:0000313" key="10">
    <source>
        <dbReference type="Proteomes" id="UP000682892"/>
    </source>
</evidence>
<evidence type="ECO:0000256" key="2">
    <source>
        <dbReference type="ARBA" id="ARBA00022475"/>
    </source>
</evidence>
<keyword evidence="5 8" id="KW-0472">Membrane</keyword>
<evidence type="ECO:0000256" key="4">
    <source>
        <dbReference type="ARBA" id="ARBA00022989"/>
    </source>
</evidence>
<dbReference type="PANTHER" id="PTHR21143:SF133">
    <property type="entry name" value="GUSTATORY AND PHEROMONE RECEPTOR 32A-RELATED"/>
    <property type="match status" value="1"/>
</dbReference>
<evidence type="ECO:0000256" key="6">
    <source>
        <dbReference type="ARBA" id="ARBA00023170"/>
    </source>
</evidence>
<feature type="transmembrane region" description="Helical" evidence="8">
    <location>
        <begin position="73"/>
        <end position="92"/>
    </location>
</feature>
<comment type="function">
    <text evidence="8">Gustatory receptor which mediates acceptance or avoidance behavior, depending on its substrates.</text>
</comment>
<feature type="transmembrane region" description="Helical" evidence="8">
    <location>
        <begin position="226"/>
        <end position="254"/>
    </location>
</feature>
<reference evidence="9" key="1">
    <citation type="submission" date="2005-10" db="EMBL/GenBank/DDBJ databases">
        <authorList>
            <person name="Loftus B.J."/>
            <person name="Nene V.M."/>
            <person name="Hannick L.I."/>
            <person name="Bidwell S."/>
            <person name="Haas B."/>
            <person name="Amedeo P."/>
            <person name="Orvis J."/>
            <person name="Wortman J.R."/>
            <person name="White O.R."/>
            <person name="Salzberg S."/>
            <person name="Shumway M."/>
            <person name="Koo H."/>
            <person name="Zhao Y."/>
            <person name="Holmes M."/>
            <person name="Miller J."/>
            <person name="Schatz M."/>
            <person name="Pop M."/>
            <person name="Pai G."/>
            <person name="Utterback T."/>
            <person name="Rogers Y.-H."/>
            <person name="Kravitz S."/>
            <person name="Fraser C.M."/>
        </authorList>
    </citation>
    <scope>NUCLEOTIDE SEQUENCE</scope>
    <source>
        <strain evidence="9">Liverpool</strain>
    </source>
</reference>
<feature type="non-terminal residue" evidence="9">
    <location>
        <position position="1"/>
    </location>
</feature>
<dbReference type="PANTHER" id="PTHR21143">
    <property type="entry name" value="INVERTEBRATE GUSTATORY RECEPTOR"/>
    <property type="match status" value="1"/>
</dbReference>
<evidence type="ECO:0000256" key="7">
    <source>
        <dbReference type="ARBA" id="ARBA00023224"/>
    </source>
</evidence>
<feature type="transmembrane region" description="Helical" evidence="8">
    <location>
        <begin position="342"/>
        <end position="360"/>
    </location>
</feature>
<comment type="subcellular location">
    <subcellularLocation>
        <location evidence="1 8">Cell membrane</location>
        <topology evidence="1 8">Multi-pass membrane protein</topology>
    </subcellularLocation>
</comment>
<feature type="transmembrane region" description="Helical" evidence="8">
    <location>
        <begin position="160"/>
        <end position="183"/>
    </location>
</feature>
<keyword evidence="3 8" id="KW-0812">Transmembrane</keyword>
<evidence type="ECO:0000256" key="5">
    <source>
        <dbReference type="ARBA" id="ARBA00023136"/>
    </source>
</evidence>
<name>J9HG59_AEDAE</name>
<sequence length="366" mass="42280">MIDHKVFNLFNMFFISSVRLELDERWCYIYFNNILRNCFLPLLLCSFVMFGGIMQLSDEFQYLIQRVADISDVLRYASFTLVDAVTSLIFLFNRKQCFRLADELLHFDRSYSALTSSWSLEADAKLTRNQLVFASVSYLIVLLINIIMFSVLAYDITTSILLTISVFIGFHFILQQLYVVYFVEHLTIRYHLIRDIVQKQVSQHLLLATLKLYDRLGAMTQLISDAFGLFCLLNSLLVFLNSAIAIYGSIVLIGRGSSFSTILMDSGNAIPTIILFYGKTYAFDRLVIEEQEFKNAVKSLQYTATEEQSEDYLNFLDLINLKLMAESPKITACGLFTINLQVFYNVFAAIVTYIMILFQFRDFEKS</sequence>
<dbReference type="EMBL" id="CH477615">
    <property type="protein sequence ID" value="EJY57832.1"/>
    <property type="molecule type" value="Genomic_DNA"/>
</dbReference>
<dbReference type="GO" id="GO:0050909">
    <property type="term" value="P:sensory perception of taste"/>
    <property type="evidence" value="ECO:0007669"/>
    <property type="project" value="InterPro"/>
</dbReference>
<dbReference type="GO" id="GO:0030424">
    <property type="term" value="C:axon"/>
    <property type="evidence" value="ECO:0007669"/>
    <property type="project" value="TreeGrafter"/>
</dbReference>
<dbReference type="GO" id="GO:0030425">
    <property type="term" value="C:dendrite"/>
    <property type="evidence" value="ECO:0007669"/>
    <property type="project" value="TreeGrafter"/>
</dbReference>
<dbReference type="GO" id="GO:0007635">
    <property type="term" value="P:chemosensory behavior"/>
    <property type="evidence" value="ECO:0007669"/>
    <property type="project" value="TreeGrafter"/>
</dbReference>
<reference evidence="9" key="3">
    <citation type="submission" date="2012-09" db="EMBL/GenBank/DDBJ databases">
        <authorList>
            <consortium name="VectorBase"/>
        </authorList>
    </citation>
    <scope>NUCLEOTIDE SEQUENCE</scope>
    <source>
        <strain evidence="9">Liverpool</strain>
    </source>
</reference>
<dbReference type="GO" id="GO:0005886">
    <property type="term" value="C:plasma membrane"/>
    <property type="evidence" value="ECO:0007669"/>
    <property type="project" value="UniProtKB-SubCell"/>
</dbReference>
<feature type="transmembrane region" description="Helical" evidence="8">
    <location>
        <begin position="34"/>
        <end position="53"/>
    </location>
</feature>
<protein>
    <recommendedName>
        <fullName evidence="8">Gustatory receptor</fullName>
    </recommendedName>
</protein>
<organism evidence="9 10">
    <name type="scientific">Aedes aegypti</name>
    <name type="common">Yellowfever mosquito</name>
    <name type="synonym">Culex aegypti</name>
    <dbReference type="NCBI Taxonomy" id="7159"/>
    <lineage>
        <taxon>Eukaryota</taxon>
        <taxon>Metazoa</taxon>
        <taxon>Ecdysozoa</taxon>
        <taxon>Arthropoda</taxon>
        <taxon>Hexapoda</taxon>
        <taxon>Insecta</taxon>
        <taxon>Pterygota</taxon>
        <taxon>Neoptera</taxon>
        <taxon>Endopterygota</taxon>
        <taxon>Diptera</taxon>
        <taxon>Nematocera</taxon>
        <taxon>Culicoidea</taxon>
        <taxon>Culicidae</taxon>
        <taxon>Culicinae</taxon>
        <taxon>Aedini</taxon>
        <taxon>Aedes</taxon>
        <taxon>Stegomyia</taxon>
    </lineage>
</organism>
<keyword evidence="6 8" id="KW-0675">Receptor</keyword>
<evidence type="ECO:0000256" key="8">
    <source>
        <dbReference type="RuleBase" id="RU363108"/>
    </source>
</evidence>
<dbReference type="GO" id="GO:0008049">
    <property type="term" value="P:male courtship behavior"/>
    <property type="evidence" value="ECO:0007669"/>
    <property type="project" value="TreeGrafter"/>
</dbReference>
<evidence type="ECO:0000313" key="9">
    <source>
        <dbReference type="EMBL" id="EJY57832.1"/>
    </source>
</evidence>
<keyword evidence="2 8" id="KW-1003">Cell membrane</keyword>
<accession>J9HG59</accession>
<dbReference type="GO" id="GO:0007165">
    <property type="term" value="P:signal transduction"/>
    <property type="evidence" value="ECO:0007669"/>
    <property type="project" value="UniProtKB-KW"/>
</dbReference>
<keyword evidence="7 8" id="KW-0807">Transducer</keyword>
<feature type="transmembrane region" description="Helical" evidence="8">
    <location>
        <begin position="131"/>
        <end position="154"/>
    </location>
</feature>
<dbReference type="VEuPathDB" id="VectorBase:AAEL017158"/>
<proteinExistence type="inferred from homology"/>
<dbReference type="InterPro" id="IPR013604">
    <property type="entry name" value="7TM_chemorcpt"/>
</dbReference>
<evidence type="ECO:0000256" key="3">
    <source>
        <dbReference type="ARBA" id="ARBA00022692"/>
    </source>
</evidence>
<dbReference type="Pfam" id="PF08395">
    <property type="entry name" value="7tm_7"/>
    <property type="match status" value="1"/>
</dbReference>
<gene>
    <name evidence="9" type="primary">GPRgr68b</name>
    <name evidence="9" type="ORF">AaeL_AAEL017527</name>
</gene>
<dbReference type="AlphaFoldDB" id="J9HG59"/>
<dbReference type="Proteomes" id="UP000682892">
    <property type="component" value="Chromosome 3"/>
</dbReference>